<dbReference type="Gene3D" id="1.10.238.10">
    <property type="entry name" value="EF-hand"/>
    <property type="match status" value="1"/>
</dbReference>
<evidence type="ECO:0000313" key="7">
    <source>
        <dbReference type="Proteomes" id="UP000011083"/>
    </source>
</evidence>
<dbReference type="SUPFAM" id="SSF49363">
    <property type="entry name" value="Purple acid phosphatase, N-terminal domain"/>
    <property type="match status" value="1"/>
</dbReference>
<dbReference type="Gene3D" id="2.60.40.380">
    <property type="entry name" value="Purple acid phosphatase-like, N-terminal"/>
    <property type="match status" value="1"/>
</dbReference>
<dbReference type="InterPro" id="IPR002048">
    <property type="entry name" value="EF_hand_dom"/>
</dbReference>
<feature type="chain" id="PRO_5005139213" description="Purple acid phosphatase" evidence="4">
    <location>
        <begin position="20"/>
        <end position="516"/>
    </location>
</feature>
<evidence type="ECO:0000259" key="5">
    <source>
        <dbReference type="PROSITE" id="PS50222"/>
    </source>
</evidence>
<dbReference type="InterPro" id="IPR018247">
    <property type="entry name" value="EF_Hand_1_Ca_BS"/>
</dbReference>
<dbReference type="InterPro" id="IPR041792">
    <property type="entry name" value="MPP_PAP"/>
</dbReference>
<dbReference type="GO" id="GO:0005509">
    <property type="term" value="F:calcium ion binding"/>
    <property type="evidence" value="ECO:0007669"/>
    <property type="project" value="InterPro"/>
</dbReference>
<evidence type="ECO:0000313" key="6">
    <source>
        <dbReference type="EMBL" id="ELR23286.1"/>
    </source>
</evidence>
<dbReference type="PROSITE" id="PS50222">
    <property type="entry name" value="EF_HAND_2"/>
    <property type="match status" value="1"/>
</dbReference>
<reference evidence="6 7" key="1">
    <citation type="journal article" date="2013" name="Genome Biol.">
        <title>Genome of Acanthamoeba castellanii highlights extensive lateral gene transfer and early evolution of tyrosine kinase signaling.</title>
        <authorList>
            <person name="Clarke M."/>
            <person name="Lohan A.J."/>
            <person name="Liu B."/>
            <person name="Lagkouvardos I."/>
            <person name="Roy S."/>
            <person name="Zafar N."/>
            <person name="Bertelli C."/>
            <person name="Schilde C."/>
            <person name="Kianianmomeni A."/>
            <person name="Burglin T.R."/>
            <person name="Frech C."/>
            <person name="Turcotte B."/>
            <person name="Kopec K.O."/>
            <person name="Synnott J.M."/>
            <person name="Choo C."/>
            <person name="Paponov I."/>
            <person name="Finkler A."/>
            <person name="Soon Heng Tan C."/>
            <person name="Hutchins A.P."/>
            <person name="Weinmeier T."/>
            <person name="Rattei T."/>
            <person name="Chu J.S."/>
            <person name="Gimenez G."/>
            <person name="Irimia M."/>
            <person name="Rigden D.J."/>
            <person name="Fitzpatrick D.A."/>
            <person name="Lorenzo-Morales J."/>
            <person name="Bateman A."/>
            <person name="Chiu C.H."/>
            <person name="Tang P."/>
            <person name="Hegemann P."/>
            <person name="Fromm H."/>
            <person name="Raoult D."/>
            <person name="Greub G."/>
            <person name="Miranda-Saavedra D."/>
            <person name="Chen N."/>
            <person name="Nash P."/>
            <person name="Ginger M.L."/>
            <person name="Horn M."/>
            <person name="Schaap P."/>
            <person name="Caler L."/>
            <person name="Loftus B."/>
        </authorList>
    </citation>
    <scope>NUCLEOTIDE SEQUENCE [LARGE SCALE GENOMIC DNA]</scope>
    <source>
        <strain evidence="6 7">Neff</strain>
    </source>
</reference>
<name>L8HFR9_ACACF</name>
<dbReference type="SUPFAM" id="SSF56300">
    <property type="entry name" value="Metallo-dependent phosphatases"/>
    <property type="match status" value="1"/>
</dbReference>
<dbReference type="AlphaFoldDB" id="L8HFR9"/>
<evidence type="ECO:0000256" key="2">
    <source>
        <dbReference type="ARBA" id="ARBA00022837"/>
    </source>
</evidence>
<dbReference type="InterPro" id="IPR011992">
    <property type="entry name" value="EF-hand-dom_pair"/>
</dbReference>
<dbReference type="GO" id="GO:0003993">
    <property type="term" value="F:acid phosphatase activity"/>
    <property type="evidence" value="ECO:0007669"/>
    <property type="project" value="UniProtKB-EC"/>
</dbReference>
<sequence length="516" mass="58138">MRASATLLLCLLAVAGVFAAPNKSALRSFFELIDEDGNGMVTAAEIAAHWMRVEGDELLPHAQARLSSGLHKLVVSKHDADDSGAMEWEEWQQAYGRLDKAEGLSGLHKRDSITSVQPQQVRLATTTKPATEMVIMWITSTLSTNPVAEFGLANSTLRQQVSGTWTTYNAGVLGWSGHIHTVTLRNLQPAQTYNYRVGDPTHNAWSPIHRFSTMDPHQTEVRIATFGDMGTVMPMGFEVTKQMIKDDADINFQLIVHAGDIAYGGVSHEWEFEYIWDLWGEQVSPLGDHIPYMVAVGNHEKYYNFTSYKARFNMPGHQSGGIDNFYHSFDYGGIHFVSICTEVYAYPYERGSAQYAWLERDLAAANANRKNSPFIIVVGHRPMYSSDKSSDSGPLKRELEPLLNKYGVDLAIWGHMHSYERTWPVFNNTPSVTTGNVFRNVNGTIHLTIGTAGAFSDEAWVEPSPVWSAKHIGTFEDVAYGYGYLHKLDNNRMRFQYRKWDTGKVWDEIWIERTTH</sequence>
<dbReference type="CDD" id="cd00839">
    <property type="entry name" value="MPP_PAPs"/>
    <property type="match status" value="1"/>
</dbReference>
<feature type="signal peptide" evidence="4">
    <location>
        <begin position="1"/>
        <end position="19"/>
    </location>
</feature>
<dbReference type="STRING" id="1257118.L8HFR9"/>
<dbReference type="Proteomes" id="UP000011083">
    <property type="component" value="Unassembled WGS sequence"/>
</dbReference>
<dbReference type="Pfam" id="PF00149">
    <property type="entry name" value="Metallophos"/>
    <property type="match status" value="1"/>
</dbReference>
<dbReference type="InterPro" id="IPR029052">
    <property type="entry name" value="Metallo-depent_PP-like"/>
</dbReference>
<keyword evidence="1 4" id="KW-0732">Signal</keyword>
<comment type="similarity">
    <text evidence="4">Belongs to the metallophosphoesterase superfamily. Purple acid phosphatase family.</text>
</comment>
<dbReference type="OrthoDB" id="45007at2759"/>
<dbReference type="InterPro" id="IPR025733">
    <property type="entry name" value="PAPs_C"/>
</dbReference>
<evidence type="ECO:0000256" key="3">
    <source>
        <dbReference type="ARBA" id="ARBA00023180"/>
    </source>
</evidence>
<dbReference type="RefSeq" id="XP_004352814.1">
    <property type="nucleotide sequence ID" value="XM_004352762.1"/>
</dbReference>
<keyword evidence="7" id="KW-1185">Reference proteome</keyword>
<dbReference type="Gene3D" id="3.60.21.10">
    <property type="match status" value="1"/>
</dbReference>
<feature type="domain" description="EF-hand" evidence="5">
    <location>
        <begin position="21"/>
        <end position="56"/>
    </location>
</feature>
<dbReference type="InterPro" id="IPR008963">
    <property type="entry name" value="Purple_acid_Pase-like_N"/>
</dbReference>
<dbReference type="EMBL" id="KB007857">
    <property type="protein sequence ID" value="ELR23286.1"/>
    <property type="molecule type" value="Genomic_DNA"/>
</dbReference>
<evidence type="ECO:0000256" key="1">
    <source>
        <dbReference type="ARBA" id="ARBA00022729"/>
    </source>
</evidence>
<dbReference type="EC" id="3.1.3.2" evidence="4"/>
<gene>
    <name evidence="6" type="ORF">ACA1_068700</name>
</gene>
<dbReference type="PROSITE" id="PS00018">
    <property type="entry name" value="EF_HAND_1"/>
    <property type="match status" value="2"/>
</dbReference>
<dbReference type="InterPro" id="IPR004843">
    <property type="entry name" value="Calcineurin-like_PHP"/>
</dbReference>
<dbReference type="GeneID" id="14924259"/>
<dbReference type="SUPFAM" id="SSF47473">
    <property type="entry name" value="EF-hand"/>
    <property type="match status" value="1"/>
</dbReference>
<keyword evidence="3" id="KW-0325">Glycoprotein</keyword>
<evidence type="ECO:0000256" key="4">
    <source>
        <dbReference type="RuleBase" id="RU361203"/>
    </source>
</evidence>
<dbReference type="Pfam" id="PF14008">
    <property type="entry name" value="Metallophos_C"/>
    <property type="match status" value="1"/>
</dbReference>
<dbReference type="InterPro" id="IPR015914">
    <property type="entry name" value="PAPs_N"/>
</dbReference>
<dbReference type="PANTHER" id="PTHR45867">
    <property type="entry name" value="PURPLE ACID PHOSPHATASE"/>
    <property type="match status" value="1"/>
</dbReference>
<keyword evidence="4" id="KW-0378">Hydrolase</keyword>
<proteinExistence type="inferred from homology"/>
<dbReference type="OMA" id="GYMRISW"/>
<protein>
    <recommendedName>
        <fullName evidence="4">Purple acid phosphatase</fullName>
        <ecNumber evidence="4">3.1.3.2</ecNumber>
    </recommendedName>
</protein>
<dbReference type="VEuPathDB" id="AmoebaDB:ACA1_068700"/>
<keyword evidence="2" id="KW-0106">Calcium</keyword>
<comment type="catalytic activity">
    <reaction evidence="4">
        <text>a phosphate monoester + H2O = an alcohol + phosphate</text>
        <dbReference type="Rhea" id="RHEA:15017"/>
        <dbReference type="ChEBI" id="CHEBI:15377"/>
        <dbReference type="ChEBI" id="CHEBI:30879"/>
        <dbReference type="ChEBI" id="CHEBI:43474"/>
        <dbReference type="ChEBI" id="CHEBI:67140"/>
        <dbReference type="EC" id="3.1.3.2"/>
    </reaction>
</comment>
<dbReference type="KEGG" id="acan:ACA1_068700"/>
<organism evidence="6 7">
    <name type="scientific">Acanthamoeba castellanii (strain ATCC 30010 / Neff)</name>
    <dbReference type="NCBI Taxonomy" id="1257118"/>
    <lineage>
        <taxon>Eukaryota</taxon>
        <taxon>Amoebozoa</taxon>
        <taxon>Discosea</taxon>
        <taxon>Longamoebia</taxon>
        <taxon>Centramoebida</taxon>
        <taxon>Acanthamoebidae</taxon>
        <taxon>Acanthamoeba</taxon>
    </lineage>
</organism>
<dbReference type="Pfam" id="PF16656">
    <property type="entry name" value="Pur_ac_phosph_N"/>
    <property type="match status" value="1"/>
</dbReference>
<accession>L8HFR9</accession>